<accession>A0A4U6TA81</accession>
<dbReference type="AlphaFoldDB" id="A0A4U6TA81"/>
<evidence type="ECO:0000313" key="1">
    <source>
        <dbReference type="EMBL" id="TKV98887.1"/>
    </source>
</evidence>
<keyword evidence="2" id="KW-1185">Reference proteome</keyword>
<dbReference type="EMBL" id="CM016559">
    <property type="protein sequence ID" value="TKV98887.1"/>
    <property type="molecule type" value="Genomic_DNA"/>
</dbReference>
<evidence type="ECO:0000313" key="2">
    <source>
        <dbReference type="Proteomes" id="UP000298652"/>
    </source>
</evidence>
<organism evidence="1 2">
    <name type="scientific">Setaria viridis</name>
    <name type="common">Green bristlegrass</name>
    <name type="synonym">Setaria italica subsp. viridis</name>
    <dbReference type="NCBI Taxonomy" id="4556"/>
    <lineage>
        <taxon>Eukaryota</taxon>
        <taxon>Viridiplantae</taxon>
        <taxon>Streptophyta</taxon>
        <taxon>Embryophyta</taxon>
        <taxon>Tracheophyta</taxon>
        <taxon>Spermatophyta</taxon>
        <taxon>Magnoliopsida</taxon>
        <taxon>Liliopsida</taxon>
        <taxon>Poales</taxon>
        <taxon>Poaceae</taxon>
        <taxon>PACMAD clade</taxon>
        <taxon>Panicoideae</taxon>
        <taxon>Panicodae</taxon>
        <taxon>Paniceae</taxon>
        <taxon>Cenchrinae</taxon>
        <taxon>Setaria</taxon>
    </lineage>
</organism>
<sequence length="66" mass="8015">METLIEQKATVLKQVIFRGTYWIRAWAVLSKEEEKNEMKKNCSRLEGTALEFFTKYGWNFRRRILQ</sequence>
<dbReference type="Proteomes" id="UP000298652">
    <property type="component" value="Chromosome 8"/>
</dbReference>
<proteinExistence type="predicted"/>
<dbReference type="OMA" id="LVIFRAT"/>
<protein>
    <submittedName>
        <fullName evidence="1">Uncharacterized protein</fullName>
    </submittedName>
</protein>
<gene>
    <name evidence="1" type="ORF">SEVIR_8G003700v2</name>
</gene>
<dbReference type="Gramene" id="TKV98887">
    <property type="protein sequence ID" value="TKV98887"/>
    <property type="gene ID" value="SEVIR_8G003700v2"/>
</dbReference>
<name>A0A4U6TA81_SETVI</name>
<reference evidence="1" key="1">
    <citation type="submission" date="2019-03" db="EMBL/GenBank/DDBJ databases">
        <title>WGS assembly of Setaria viridis.</title>
        <authorList>
            <person name="Huang P."/>
            <person name="Jenkins J."/>
            <person name="Grimwood J."/>
            <person name="Barry K."/>
            <person name="Healey A."/>
            <person name="Mamidi S."/>
            <person name="Sreedasyam A."/>
            <person name="Shu S."/>
            <person name="Feldman M."/>
            <person name="Wu J."/>
            <person name="Yu Y."/>
            <person name="Chen C."/>
            <person name="Johnson J."/>
            <person name="Rokhsar D."/>
            <person name="Baxter I."/>
            <person name="Schmutz J."/>
            <person name="Brutnell T."/>
            <person name="Kellogg E."/>
        </authorList>
    </citation>
    <scope>NUCLEOTIDE SEQUENCE [LARGE SCALE GENOMIC DNA]</scope>
</reference>